<accession>A0A8R1UI74</accession>
<dbReference type="Proteomes" id="UP000005239">
    <property type="component" value="Unassembled WGS sequence"/>
</dbReference>
<evidence type="ECO:0000313" key="2">
    <source>
        <dbReference type="Proteomes" id="UP000005239"/>
    </source>
</evidence>
<dbReference type="EnsemblMetazoa" id="PPA26460.1">
    <property type="protein sequence ID" value="PPA26460.1"/>
    <property type="gene ID" value="WBGene00116014"/>
</dbReference>
<accession>A0A2A6C8E6</accession>
<sequence>MDYSEFTDYLTMGRFDAVVPVVRQLEDVLTGIIKKQKVEIDSLKGEVNGMTNNLQLLKEEKETQIAELKQQLKDQQINCAEQKCEVAAMKNYLSVHNADIEELKREFREQREESEKRYNRLLMMIDRNQSVISKAEEELNRHILLRKEEIDALKGEVNELRAEIHALKSEKGAVIEELERKLHEQQESQANEVALLKQEHCQHTEERQRLKVNSDSQKNEIAVLKRELQDQRDNGALLTSELANMKKELREQKEESERRYRRVLMLVATKPQNT</sequence>
<organism evidence="1 2">
    <name type="scientific">Pristionchus pacificus</name>
    <name type="common">Parasitic nematode worm</name>
    <dbReference type="NCBI Taxonomy" id="54126"/>
    <lineage>
        <taxon>Eukaryota</taxon>
        <taxon>Metazoa</taxon>
        <taxon>Ecdysozoa</taxon>
        <taxon>Nematoda</taxon>
        <taxon>Chromadorea</taxon>
        <taxon>Rhabditida</taxon>
        <taxon>Rhabditina</taxon>
        <taxon>Diplogasteromorpha</taxon>
        <taxon>Diplogasteroidea</taxon>
        <taxon>Neodiplogasteridae</taxon>
        <taxon>Pristionchus</taxon>
    </lineage>
</organism>
<keyword evidence="2" id="KW-1185">Reference proteome</keyword>
<dbReference type="Gene3D" id="1.20.5.1700">
    <property type="match status" value="1"/>
</dbReference>
<reference evidence="2" key="1">
    <citation type="journal article" date="2008" name="Nat. Genet.">
        <title>The Pristionchus pacificus genome provides a unique perspective on nematode lifestyle and parasitism.</title>
        <authorList>
            <person name="Dieterich C."/>
            <person name="Clifton S.W."/>
            <person name="Schuster L.N."/>
            <person name="Chinwalla A."/>
            <person name="Delehaunty K."/>
            <person name="Dinkelacker I."/>
            <person name="Fulton L."/>
            <person name="Fulton R."/>
            <person name="Godfrey J."/>
            <person name="Minx P."/>
            <person name="Mitreva M."/>
            <person name="Roeseler W."/>
            <person name="Tian H."/>
            <person name="Witte H."/>
            <person name="Yang S.P."/>
            <person name="Wilson R.K."/>
            <person name="Sommer R.J."/>
        </authorList>
    </citation>
    <scope>NUCLEOTIDE SEQUENCE [LARGE SCALE GENOMIC DNA]</scope>
    <source>
        <strain evidence="2">PS312</strain>
    </source>
</reference>
<gene>
    <name evidence="1" type="primary">WBGene00116014</name>
</gene>
<name>A0A2A6C8E6_PRIPA</name>
<reference evidence="1" key="2">
    <citation type="submission" date="2022-06" db="UniProtKB">
        <authorList>
            <consortium name="EnsemblMetazoa"/>
        </authorList>
    </citation>
    <scope>IDENTIFICATION</scope>
    <source>
        <strain evidence="1">PS312</strain>
    </source>
</reference>
<protein>
    <submittedName>
        <fullName evidence="1">Uncharacterized protein</fullName>
    </submittedName>
</protein>
<proteinExistence type="predicted"/>
<evidence type="ECO:0000313" key="1">
    <source>
        <dbReference type="EnsemblMetazoa" id="PPA26460.1"/>
    </source>
</evidence>
<dbReference type="AlphaFoldDB" id="A0A2A6C8E6"/>